<evidence type="ECO:0000313" key="2">
    <source>
        <dbReference type="Proteomes" id="UP001574169"/>
    </source>
</evidence>
<accession>A0ABV4TAT1</accession>
<comment type="caution">
    <text evidence="1">The sequence shown here is derived from an EMBL/GenBank/DDBJ whole genome shotgun (WGS) entry which is preliminary data.</text>
</comment>
<evidence type="ECO:0008006" key="3">
    <source>
        <dbReference type="Google" id="ProtNLM"/>
    </source>
</evidence>
<sequence length="484" mass="55934">MTYLEKIIKEEGPILSSELIELLMNKEKSITKEAARKRLSRISKDIIRVKGLFSDGQFLFHDKEIFKSEEYYSGLYRALKKAGKQYHIILQSLDFHYGQLKTEHLPTYSINPILDLKGHITFKTVLEKLNELRLINIEDGTVTISNLITDNNVNLKRSKGIELAKNFLLIQFNDWSRKIGLASYNSSKFHSQFGKYQFSFVSPSYIGSLPKFNNNNIIPGFIVADILIGNTVNENQIDFFINKIKALKFQRNPTNFIPFLIVESIDTKSLNKLKAEGVVIGFVNELFGDIYKDLLNSLINLVTNAGAILKKNPEAYLDLIQKLNKLVDGKTNNLRGDLFELAVGYYQGRVCKTIDIGKIINHNGFQREIDVFGLTENKVFVSECKGYNHKVSKEEIEIWLGEKIPVIRKWLLDNPIFTERELIFEFWSTGGFTDEASIFLEKRKRETNKYTIDYFNLDDMLTKSKSINSKKFTDILREYYIKEI</sequence>
<name>A0ABV4TAT1_9FLAO</name>
<reference evidence="1 2" key="1">
    <citation type="submission" date="2024-04" db="EMBL/GenBank/DDBJ databases">
        <title>New Clade of Flavobacterium.</title>
        <authorList>
            <person name="Matos L."/>
            <person name="Proenca D.N."/>
            <person name="Fransisco R.M."/>
            <person name="Chung A.P."/>
            <person name="Maccario L."/>
            <person name="Sorensen S.J."/>
            <person name="Morais P.V."/>
        </authorList>
    </citation>
    <scope>NUCLEOTIDE SEQUENCE [LARGE SCALE GENOMIC DNA]</scope>
    <source>
        <strain evidence="1 2">FZUC8N2.13</strain>
    </source>
</reference>
<protein>
    <recommendedName>
        <fullName evidence="3">Restriction endonuclease</fullName>
    </recommendedName>
</protein>
<dbReference type="Proteomes" id="UP001574169">
    <property type="component" value="Unassembled WGS sequence"/>
</dbReference>
<gene>
    <name evidence="1" type="ORF">AAGV28_03765</name>
</gene>
<dbReference type="EMBL" id="JBCFQL010000003">
    <property type="protein sequence ID" value="MFA9190477.1"/>
    <property type="molecule type" value="Genomic_DNA"/>
</dbReference>
<evidence type="ECO:0000313" key="1">
    <source>
        <dbReference type="EMBL" id="MFA9190477.1"/>
    </source>
</evidence>
<keyword evidence="2" id="KW-1185">Reference proteome</keyword>
<dbReference type="RefSeq" id="WP_373405487.1">
    <property type="nucleotide sequence ID" value="NZ_JBCFQL010000003.1"/>
</dbReference>
<proteinExistence type="predicted"/>
<organism evidence="1 2">
    <name type="scientific">Flavobacterium zubiriense</name>
    <dbReference type="NCBI Taxonomy" id="3138075"/>
    <lineage>
        <taxon>Bacteria</taxon>
        <taxon>Pseudomonadati</taxon>
        <taxon>Bacteroidota</taxon>
        <taxon>Flavobacteriia</taxon>
        <taxon>Flavobacteriales</taxon>
        <taxon>Flavobacteriaceae</taxon>
        <taxon>Flavobacterium</taxon>
    </lineage>
</organism>